<evidence type="ECO:0000313" key="4">
    <source>
        <dbReference type="Proteomes" id="UP000316238"/>
    </source>
</evidence>
<sequence>MVAGSKLLMQQDSPFQRTANLVFNKSIILEKEAMKTTGRVERKVAVVTGSALGIGRATSLMLAREGAKVAVTDINDDAGQKVVGEIKTFGGIAKYWHVDTADEDSVSSAFAEIAREFGAIDILVNNAGIAGVNRPTHEISKAEWDNVIGVNVGGVFLCTKHAIPFMRKAGGGSIINMSSIYGIIGAADLPPYHASKGAVRLMSKNDALFYAKENIRVNSIHPGFIWTPLVEELAANSPEGAEAFRKQLDSRHPIGHIGEPDDIAYGVLYLASDESKFMTGSELVIDGGYTAQ</sequence>
<evidence type="ECO:0000313" key="3">
    <source>
        <dbReference type="EMBL" id="TAA73774.1"/>
    </source>
</evidence>
<dbReference type="PANTHER" id="PTHR24321">
    <property type="entry name" value="DEHYDROGENASES, SHORT CHAIN"/>
    <property type="match status" value="1"/>
</dbReference>
<proteinExistence type="inferred from homology"/>
<dbReference type="PRINTS" id="PR00081">
    <property type="entry name" value="GDHRDH"/>
</dbReference>
<dbReference type="Pfam" id="PF13561">
    <property type="entry name" value="adh_short_C2"/>
    <property type="match status" value="1"/>
</dbReference>
<keyword evidence="2" id="KW-0560">Oxidoreductase</keyword>
<dbReference type="PRINTS" id="PR00080">
    <property type="entry name" value="SDRFAMILY"/>
</dbReference>
<protein>
    <submittedName>
        <fullName evidence="3">NAD(P)-dependent dehydrogenase, short-chain alcohol dehydrogenase family</fullName>
    </submittedName>
</protein>
<dbReference type="InterPro" id="IPR002347">
    <property type="entry name" value="SDR_fam"/>
</dbReference>
<evidence type="ECO:0000256" key="1">
    <source>
        <dbReference type="ARBA" id="ARBA00006484"/>
    </source>
</evidence>
<evidence type="ECO:0000256" key="2">
    <source>
        <dbReference type="ARBA" id="ARBA00023002"/>
    </source>
</evidence>
<comment type="similarity">
    <text evidence="1">Belongs to the short-chain dehydrogenases/reductases (SDR) family.</text>
</comment>
<dbReference type="AlphaFoldDB" id="A0A521FYD5"/>
<dbReference type="GO" id="GO:0016491">
    <property type="term" value="F:oxidoreductase activity"/>
    <property type="evidence" value="ECO:0007669"/>
    <property type="project" value="UniProtKB-KW"/>
</dbReference>
<reference evidence="3" key="1">
    <citation type="submission" date="2017-07" db="EMBL/GenBank/DDBJ databases">
        <title>The cable genome - Insights into the physiology and evolution of filamentous bacteria capable of sulfide oxidation via long distance electron transfer.</title>
        <authorList>
            <person name="Thorup C."/>
            <person name="Bjerg J.T."/>
            <person name="Schreiber L."/>
            <person name="Nielsen L.P."/>
            <person name="Kjeldsen K.U."/>
            <person name="Boesen T."/>
            <person name="Boggild A."/>
            <person name="Meysman F."/>
            <person name="Geelhoed J."/>
            <person name="Schramm A."/>
        </authorList>
    </citation>
    <scope>NUCLEOTIDE SEQUENCE [LARGE SCALE GENOMIC DNA]</scope>
    <source>
        <strain evidence="3">GS</strain>
    </source>
</reference>
<dbReference type="NCBIfam" id="NF005559">
    <property type="entry name" value="PRK07231.1"/>
    <property type="match status" value="1"/>
</dbReference>
<name>A0A521FYD5_9BACT</name>
<organism evidence="3 4">
    <name type="scientific">Candidatus Electronema aureum</name>
    <dbReference type="NCBI Taxonomy" id="2005002"/>
    <lineage>
        <taxon>Bacteria</taxon>
        <taxon>Pseudomonadati</taxon>
        <taxon>Thermodesulfobacteriota</taxon>
        <taxon>Desulfobulbia</taxon>
        <taxon>Desulfobulbales</taxon>
        <taxon>Desulfobulbaceae</taxon>
        <taxon>Candidatus Electronema</taxon>
    </lineage>
</organism>
<comment type="caution">
    <text evidence="3">The sequence shown here is derived from an EMBL/GenBank/DDBJ whole genome shotgun (WGS) entry which is preliminary data.</text>
</comment>
<dbReference type="InterPro" id="IPR036291">
    <property type="entry name" value="NAD(P)-bd_dom_sf"/>
</dbReference>
<accession>A0A521FYD5</accession>
<dbReference type="SUPFAM" id="SSF51735">
    <property type="entry name" value="NAD(P)-binding Rossmann-fold domains"/>
    <property type="match status" value="1"/>
</dbReference>
<dbReference type="Gene3D" id="3.40.50.720">
    <property type="entry name" value="NAD(P)-binding Rossmann-like Domain"/>
    <property type="match status" value="1"/>
</dbReference>
<dbReference type="FunFam" id="3.40.50.720:FF:000084">
    <property type="entry name" value="Short-chain dehydrogenase reductase"/>
    <property type="match status" value="1"/>
</dbReference>
<dbReference type="Proteomes" id="UP000316238">
    <property type="component" value="Unassembled WGS sequence"/>
</dbReference>
<gene>
    <name evidence="3" type="ORF">CDV28_1619</name>
</gene>
<keyword evidence="4" id="KW-1185">Reference proteome</keyword>
<dbReference type="PANTHER" id="PTHR24321:SF8">
    <property type="entry name" value="ESTRADIOL 17-BETA-DEHYDROGENASE 8-RELATED"/>
    <property type="match status" value="1"/>
</dbReference>
<dbReference type="EMBL" id="NQJD01000061">
    <property type="protein sequence ID" value="TAA73774.1"/>
    <property type="molecule type" value="Genomic_DNA"/>
</dbReference>